<feature type="compositionally biased region" description="Polar residues" evidence="2">
    <location>
        <begin position="14"/>
        <end position="25"/>
    </location>
</feature>
<dbReference type="OMA" id="HLCKEME"/>
<feature type="coiled-coil region" evidence="1">
    <location>
        <begin position="294"/>
        <end position="328"/>
    </location>
</feature>
<evidence type="ECO:0008006" key="5">
    <source>
        <dbReference type="Google" id="ProtNLM"/>
    </source>
</evidence>
<dbReference type="GO" id="GO:0005689">
    <property type="term" value="C:U12-type spliceosomal complex"/>
    <property type="evidence" value="ECO:0000318"/>
    <property type="project" value="GO_Central"/>
</dbReference>
<dbReference type="RefSeq" id="XP_030832818.1">
    <property type="nucleotide sequence ID" value="XM_030976958.1"/>
</dbReference>
<dbReference type="InterPro" id="IPR052831">
    <property type="entry name" value="Apoptosis_promoter"/>
</dbReference>
<dbReference type="Proteomes" id="UP000007110">
    <property type="component" value="Unassembled WGS sequence"/>
</dbReference>
<dbReference type="EnsemblMetazoa" id="XM_030976958">
    <property type="protein sequence ID" value="XP_030832818"/>
    <property type="gene ID" value="LOC576277"/>
</dbReference>
<organism evidence="3 4">
    <name type="scientific">Strongylocentrotus purpuratus</name>
    <name type="common">Purple sea urchin</name>
    <dbReference type="NCBI Taxonomy" id="7668"/>
    <lineage>
        <taxon>Eukaryota</taxon>
        <taxon>Metazoa</taxon>
        <taxon>Echinodermata</taxon>
        <taxon>Eleutherozoa</taxon>
        <taxon>Echinozoa</taxon>
        <taxon>Echinoidea</taxon>
        <taxon>Euechinoidea</taxon>
        <taxon>Echinacea</taxon>
        <taxon>Camarodonta</taxon>
        <taxon>Echinidea</taxon>
        <taxon>Strongylocentrotidae</taxon>
        <taxon>Strongylocentrotus</taxon>
    </lineage>
</organism>
<proteinExistence type="predicted"/>
<evidence type="ECO:0000256" key="2">
    <source>
        <dbReference type="SAM" id="MobiDB-lite"/>
    </source>
</evidence>
<feature type="region of interest" description="Disordered" evidence="2">
    <location>
        <begin position="1"/>
        <end position="287"/>
    </location>
</feature>
<keyword evidence="4" id="KW-1185">Reference proteome</keyword>
<reference evidence="3" key="2">
    <citation type="submission" date="2021-01" db="UniProtKB">
        <authorList>
            <consortium name="EnsemblMetazoa"/>
        </authorList>
    </citation>
    <scope>IDENTIFICATION</scope>
</reference>
<dbReference type="KEGG" id="spu:576277"/>
<dbReference type="AlphaFoldDB" id="A0A7M7N8K5"/>
<feature type="coiled-coil region" evidence="1">
    <location>
        <begin position="407"/>
        <end position="434"/>
    </location>
</feature>
<evidence type="ECO:0000256" key="1">
    <source>
        <dbReference type="SAM" id="Coils"/>
    </source>
</evidence>
<feature type="compositionally biased region" description="Polar residues" evidence="2">
    <location>
        <begin position="36"/>
        <end position="51"/>
    </location>
</feature>
<feature type="coiled-coil region" evidence="1">
    <location>
        <begin position="497"/>
        <end position="537"/>
    </location>
</feature>
<evidence type="ECO:0000313" key="4">
    <source>
        <dbReference type="Proteomes" id="UP000007110"/>
    </source>
</evidence>
<evidence type="ECO:0000313" key="3">
    <source>
        <dbReference type="EnsemblMetazoa" id="XP_030832818"/>
    </source>
</evidence>
<dbReference type="OrthoDB" id="2289628at2759"/>
<protein>
    <recommendedName>
        <fullName evidence="5">Programmed cell death 7</fullName>
    </recommendedName>
</protein>
<feature type="compositionally biased region" description="Polar residues" evidence="2">
    <location>
        <begin position="173"/>
        <end position="195"/>
    </location>
</feature>
<dbReference type="InterPro" id="IPR031974">
    <property type="entry name" value="PDCD7"/>
</dbReference>
<dbReference type="Pfam" id="PF16021">
    <property type="entry name" value="PDCD7"/>
    <property type="match status" value="1"/>
</dbReference>
<feature type="compositionally biased region" description="Polar residues" evidence="2">
    <location>
        <begin position="203"/>
        <end position="219"/>
    </location>
</feature>
<feature type="compositionally biased region" description="Polar residues" evidence="2">
    <location>
        <begin position="132"/>
        <end position="159"/>
    </location>
</feature>
<feature type="compositionally biased region" description="Pro residues" evidence="2">
    <location>
        <begin position="106"/>
        <end position="116"/>
    </location>
</feature>
<feature type="compositionally biased region" description="Pro residues" evidence="2">
    <location>
        <begin position="75"/>
        <end position="91"/>
    </location>
</feature>
<reference evidence="4" key="1">
    <citation type="submission" date="2015-02" db="EMBL/GenBank/DDBJ databases">
        <title>Genome sequencing for Strongylocentrotus purpuratus.</title>
        <authorList>
            <person name="Murali S."/>
            <person name="Liu Y."/>
            <person name="Vee V."/>
            <person name="English A."/>
            <person name="Wang M."/>
            <person name="Skinner E."/>
            <person name="Han Y."/>
            <person name="Muzny D.M."/>
            <person name="Worley K.C."/>
            <person name="Gibbs R.A."/>
        </authorList>
    </citation>
    <scope>NUCLEOTIDE SEQUENCE</scope>
</reference>
<dbReference type="InParanoid" id="A0A7M7N8K5"/>
<keyword evidence="1" id="KW-0175">Coiled coil</keyword>
<sequence length="618" mass="70394">MSSSPWGAPPPAKNQGQPFFPSGQSRPPFPPFINQGAPSNQYQSQPSNAPSYTHFPPAPSASMAPPNAGVGRGFHPPPQPPRFPSMPPPLPYGNRFGASGQTPHMTLPPPPFPVPPQQQQQHSRSDGRDHPVNNTMFNPSLPQTALQPQNEWSTNSSPAGQGHGQWNHRGMENNYQPQGMNNSTQNKFSPHPQQASRRHIHGDSNSGQTRLQPYQSFRNKQADGSHHNSFPGKTKMAPGGDGFHIADLEQSMTTVVDQPEKEESEDQKWVNQWSRSLKKGGDESKEATKPILKISEARILLSRFLQLLDQLKRKREEASDSLMKETDGRKWSHLCKEMEKQAEDLSKLDSRISQPEFVEGLKSQIEKKRRKRERYKRHRLGEWEIGEEALRKRNEKIDASMAAALHAKQEKEQEEELQKEVDQVLSEVHKKKQDANKTMELFRALRKLRQLRKESAEKGVGIAAVVGYKAARVLDERFNKKMSILEEMMNKQKLLYIEEEKALQVMLEEEHEETREKARQKKELKERQKAERAWEEQLELLFGKTEELELGHPLFMFRQFHQQASHDLQSLTNIRCQWDMFVASESDPAGSSIPVSWVMPSDPLNHIWATAMVDSSGT</sequence>
<dbReference type="GeneID" id="576277"/>
<dbReference type="PANTHER" id="PTHR48190:SF2">
    <property type="entry name" value="PROGRAMMED CELL DEATH PROTEIN 7"/>
    <property type="match status" value="1"/>
</dbReference>
<name>A0A7M7N8K5_STRPU</name>
<dbReference type="PANTHER" id="PTHR48190">
    <property type="entry name" value="PROGRAMMED CELL DEATH PROTEIN 7"/>
    <property type="match status" value="1"/>
</dbReference>
<accession>A0A7M7N8K5</accession>